<evidence type="ECO:0000313" key="7">
    <source>
        <dbReference type="EMBL" id="MQX37937.1"/>
    </source>
</evidence>
<evidence type="ECO:0000256" key="1">
    <source>
        <dbReference type="ARBA" id="ARBA00004117"/>
    </source>
</evidence>
<gene>
    <name evidence="7" type="ORF">GHC57_15555</name>
</gene>
<keyword evidence="7" id="KW-0969">Cilium</keyword>
<dbReference type="Pfam" id="PF06429">
    <property type="entry name" value="Flg_bbr_C"/>
    <property type="match status" value="1"/>
</dbReference>
<dbReference type="PANTHER" id="PTHR30435:SF19">
    <property type="entry name" value="FLAGELLAR BASAL-BODY ROD PROTEIN FLGG"/>
    <property type="match status" value="1"/>
</dbReference>
<sequence length="413" mass="43573">MSVFASLLTSSQAMATQSHVMERISDNVANMNTIGYKSFDAHLRDTINHVTGQGDTFLSVSAVDIRRAEAQGIVQSTGRPLDVALNGQGFFITNPAFDGSGEQHFTRAGSTTTGLGDDGNSYLVNSSGQFYQGWALDADGGLDTSGPLGPIQIDNIEGLPGEPTTEVAFSGNVDANATQSRNFEVSVWSSPDAAGDNDPYALVMTWTPGAPNSNAWTVSYTVRGPDGTSTPLPETTAVQFDGLGQYVSPPDPAVISVPFANGTSSSISVDLSHMTQFGGGGFVENWQEGNGYPEGRVSNTAFDNRGRLMVQYSNGQSRALYQLAVADFPAPQKLDDAGSTMFTYNPEAGAPEIYAAQAASTRTAIVSGSVEASTVDVAKEFTNMITTQKAYSTSATVFRTSDEMMQTASGLKR</sequence>
<feature type="domain" description="Flagellar basal body rod protein N-terminal" evidence="5">
    <location>
        <begin position="7"/>
        <end position="37"/>
    </location>
</feature>
<dbReference type="InterPro" id="IPR020013">
    <property type="entry name" value="Flagellar_FlgE/F/G"/>
</dbReference>
<dbReference type="InterPro" id="IPR037058">
    <property type="entry name" value="Falgellar_hook_FlgE_sf"/>
</dbReference>
<evidence type="ECO:0000256" key="3">
    <source>
        <dbReference type="ARBA" id="ARBA00023143"/>
    </source>
</evidence>
<keyword evidence="7" id="KW-0966">Cell projection</keyword>
<dbReference type="Gene3D" id="2.60.98.20">
    <property type="entry name" value="Flagellar hook protein FlgE"/>
    <property type="match status" value="1"/>
</dbReference>
<dbReference type="Pfam" id="PF00460">
    <property type="entry name" value="Flg_bb_rod"/>
    <property type="match status" value="1"/>
</dbReference>
<dbReference type="GO" id="GO:0071978">
    <property type="term" value="P:bacterial-type flagellum-dependent swarming motility"/>
    <property type="evidence" value="ECO:0007669"/>
    <property type="project" value="TreeGrafter"/>
</dbReference>
<dbReference type="OrthoDB" id="8372879at2"/>
<dbReference type="SUPFAM" id="SSF117143">
    <property type="entry name" value="Flagellar hook protein flgE"/>
    <property type="match status" value="1"/>
</dbReference>
<dbReference type="InterPro" id="IPR001444">
    <property type="entry name" value="Flag_bb_rod_N"/>
</dbReference>
<dbReference type="InterPro" id="IPR010930">
    <property type="entry name" value="Flg_bb/hook_C_dom"/>
</dbReference>
<dbReference type="Proteomes" id="UP000434582">
    <property type="component" value="Unassembled WGS sequence"/>
</dbReference>
<dbReference type="PANTHER" id="PTHR30435">
    <property type="entry name" value="FLAGELLAR PROTEIN"/>
    <property type="match status" value="1"/>
</dbReference>
<protein>
    <submittedName>
        <fullName evidence="7">Flagellar hook-basal body complex protein</fullName>
    </submittedName>
</protein>
<evidence type="ECO:0000313" key="8">
    <source>
        <dbReference type="Proteomes" id="UP000434582"/>
    </source>
</evidence>
<evidence type="ECO:0000259" key="5">
    <source>
        <dbReference type="Pfam" id="PF00460"/>
    </source>
</evidence>
<dbReference type="InterPro" id="IPR037925">
    <property type="entry name" value="FlgE/F/G-like"/>
</dbReference>
<keyword evidence="3 4" id="KW-0975">Bacterial flagellum</keyword>
<dbReference type="AlphaFoldDB" id="A0A7X1ZI86"/>
<accession>A0A7X1ZI86</accession>
<name>A0A7X1ZI86_9PROT</name>
<feature type="domain" description="Flagellar basal-body/hook protein C-terminal" evidence="6">
    <location>
        <begin position="367"/>
        <end position="410"/>
    </location>
</feature>
<evidence type="ECO:0000256" key="2">
    <source>
        <dbReference type="ARBA" id="ARBA00009677"/>
    </source>
</evidence>
<dbReference type="RefSeq" id="WP_153345910.1">
    <property type="nucleotide sequence ID" value="NZ_WIVE01000062.1"/>
</dbReference>
<dbReference type="EMBL" id="WIVE01000062">
    <property type="protein sequence ID" value="MQX37937.1"/>
    <property type="molecule type" value="Genomic_DNA"/>
</dbReference>
<dbReference type="NCBIfam" id="TIGR03506">
    <property type="entry name" value="FlgEFG_subfam"/>
    <property type="match status" value="1"/>
</dbReference>
<evidence type="ECO:0000259" key="6">
    <source>
        <dbReference type="Pfam" id="PF06429"/>
    </source>
</evidence>
<proteinExistence type="inferred from homology"/>
<comment type="subcellular location">
    <subcellularLocation>
        <location evidence="1 4">Bacterial flagellum basal body</location>
    </subcellularLocation>
</comment>
<reference evidence="7 8" key="1">
    <citation type="submission" date="2019-10" db="EMBL/GenBank/DDBJ databases">
        <title>Draft whole-genome sequence of the purple nonsulfur photosynthetic bacterium Roseospira navarrensis DSM 15114.</title>
        <authorList>
            <person name="Kyndt J.A."/>
            <person name="Meyer T.E."/>
        </authorList>
    </citation>
    <scope>NUCLEOTIDE SEQUENCE [LARGE SCALE GENOMIC DNA]</scope>
    <source>
        <strain evidence="7 8">DSM 15114</strain>
    </source>
</reference>
<comment type="caution">
    <text evidence="7">The sequence shown here is derived from an EMBL/GenBank/DDBJ whole genome shotgun (WGS) entry which is preliminary data.</text>
</comment>
<keyword evidence="7" id="KW-0282">Flagellum</keyword>
<dbReference type="GO" id="GO:0009425">
    <property type="term" value="C:bacterial-type flagellum basal body"/>
    <property type="evidence" value="ECO:0007669"/>
    <property type="project" value="UniProtKB-SubCell"/>
</dbReference>
<organism evidence="7 8">
    <name type="scientific">Roseospira navarrensis</name>
    <dbReference type="NCBI Taxonomy" id="140058"/>
    <lineage>
        <taxon>Bacteria</taxon>
        <taxon>Pseudomonadati</taxon>
        <taxon>Pseudomonadota</taxon>
        <taxon>Alphaproteobacteria</taxon>
        <taxon>Rhodospirillales</taxon>
        <taxon>Rhodospirillaceae</taxon>
        <taxon>Roseospira</taxon>
    </lineage>
</organism>
<evidence type="ECO:0000256" key="4">
    <source>
        <dbReference type="RuleBase" id="RU362116"/>
    </source>
</evidence>
<keyword evidence="8" id="KW-1185">Reference proteome</keyword>
<comment type="similarity">
    <text evidence="2 4">Belongs to the flagella basal body rod proteins family.</text>
</comment>